<proteinExistence type="predicted"/>
<evidence type="ECO:0000256" key="6">
    <source>
        <dbReference type="ARBA" id="ARBA00023125"/>
    </source>
</evidence>
<dbReference type="SUPFAM" id="SSF53335">
    <property type="entry name" value="S-adenosyl-L-methionine-dependent methyltransferases"/>
    <property type="match status" value="1"/>
</dbReference>
<dbReference type="Gene3D" id="3.40.50.150">
    <property type="entry name" value="Vaccinia Virus protein VP39"/>
    <property type="match status" value="1"/>
</dbReference>
<comment type="caution">
    <text evidence="12">The sequence shown here is derived from an EMBL/GenBank/DDBJ whole genome shotgun (WGS) entry which is preliminary data.</text>
</comment>
<keyword evidence="3" id="KW-0808">Transferase</keyword>
<evidence type="ECO:0000259" key="11">
    <source>
        <dbReference type="Pfam" id="PF25120"/>
    </source>
</evidence>
<feature type="domain" description="Type II methyltransferase M.TaqI-like" evidence="8">
    <location>
        <begin position="636"/>
        <end position="926"/>
    </location>
</feature>
<evidence type="ECO:0000256" key="5">
    <source>
        <dbReference type="ARBA" id="ARBA00022747"/>
    </source>
</evidence>
<dbReference type="Pfam" id="PF25120">
    <property type="entry name" value="DUF7814"/>
    <property type="match status" value="1"/>
</dbReference>
<dbReference type="PRINTS" id="PR00507">
    <property type="entry name" value="N12N6MTFRASE"/>
</dbReference>
<reference evidence="12 13" key="1">
    <citation type="submission" date="2019-06" db="EMBL/GenBank/DDBJ databases">
        <title>Spirosoma utsteinense sp. nov. isolated from Antarctic ice-free soils.</title>
        <authorList>
            <person name="Tahon G."/>
        </authorList>
    </citation>
    <scope>NUCLEOTIDE SEQUENCE [LARGE SCALE GENOMIC DNA]</scope>
    <source>
        <strain evidence="12 13">LMG 31447</strain>
    </source>
</reference>
<dbReference type="InterPro" id="IPR011639">
    <property type="entry name" value="MethylTrfase_TaqI-like_dom"/>
</dbReference>
<dbReference type="EC" id="2.1.1.72" evidence="1"/>
<feature type="domain" description="TaqI-like C-terminal specificity" evidence="9">
    <location>
        <begin position="1045"/>
        <end position="1201"/>
    </location>
</feature>
<evidence type="ECO:0000256" key="2">
    <source>
        <dbReference type="ARBA" id="ARBA00022603"/>
    </source>
</evidence>
<evidence type="ECO:0000259" key="10">
    <source>
        <dbReference type="Pfam" id="PF23653"/>
    </source>
</evidence>
<dbReference type="InterPro" id="IPR055573">
    <property type="entry name" value="DUF7149"/>
</dbReference>
<evidence type="ECO:0000256" key="3">
    <source>
        <dbReference type="ARBA" id="ARBA00022679"/>
    </source>
</evidence>
<dbReference type="InterPro" id="IPR025931">
    <property type="entry name" value="TaqI_C"/>
</dbReference>
<name>A0ABR6WGD1_9BACT</name>
<keyword evidence="13" id="KW-1185">Reference proteome</keyword>
<evidence type="ECO:0000259" key="9">
    <source>
        <dbReference type="Pfam" id="PF12950"/>
    </source>
</evidence>
<dbReference type="RefSeq" id="WP_186742359.1">
    <property type="nucleotide sequence ID" value="NZ_VFIA01000088.1"/>
</dbReference>
<keyword evidence="4" id="KW-0949">S-adenosyl-L-methionine</keyword>
<dbReference type="InterPro" id="IPR029063">
    <property type="entry name" value="SAM-dependent_MTases_sf"/>
</dbReference>
<keyword evidence="5" id="KW-0680">Restriction system</keyword>
<feature type="domain" description="DUF7149" evidence="10">
    <location>
        <begin position="7"/>
        <end position="243"/>
    </location>
</feature>
<dbReference type="Proteomes" id="UP000700732">
    <property type="component" value="Unassembled WGS sequence"/>
</dbReference>
<keyword evidence="2" id="KW-0489">Methyltransferase</keyword>
<dbReference type="Pfam" id="PF23653">
    <property type="entry name" value="DUF7149"/>
    <property type="match status" value="1"/>
</dbReference>
<evidence type="ECO:0000259" key="8">
    <source>
        <dbReference type="Pfam" id="PF07669"/>
    </source>
</evidence>
<dbReference type="InterPro" id="IPR056716">
    <property type="entry name" value="DUF7814"/>
</dbReference>
<comment type="catalytic activity">
    <reaction evidence="7">
        <text>a 2'-deoxyadenosine in DNA + S-adenosyl-L-methionine = an N(6)-methyl-2'-deoxyadenosine in DNA + S-adenosyl-L-homocysteine + H(+)</text>
        <dbReference type="Rhea" id="RHEA:15197"/>
        <dbReference type="Rhea" id="RHEA-COMP:12418"/>
        <dbReference type="Rhea" id="RHEA-COMP:12419"/>
        <dbReference type="ChEBI" id="CHEBI:15378"/>
        <dbReference type="ChEBI" id="CHEBI:57856"/>
        <dbReference type="ChEBI" id="CHEBI:59789"/>
        <dbReference type="ChEBI" id="CHEBI:90615"/>
        <dbReference type="ChEBI" id="CHEBI:90616"/>
        <dbReference type="EC" id="2.1.1.72"/>
    </reaction>
</comment>
<evidence type="ECO:0000256" key="7">
    <source>
        <dbReference type="ARBA" id="ARBA00047942"/>
    </source>
</evidence>
<dbReference type="PANTHER" id="PTHR33841">
    <property type="entry name" value="DNA METHYLTRANSFERASE YEEA-RELATED"/>
    <property type="match status" value="1"/>
</dbReference>
<gene>
    <name evidence="12" type="ORF">FH603_5711</name>
</gene>
<evidence type="ECO:0000313" key="12">
    <source>
        <dbReference type="EMBL" id="MBC3795176.1"/>
    </source>
</evidence>
<evidence type="ECO:0000256" key="1">
    <source>
        <dbReference type="ARBA" id="ARBA00011900"/>
    </source>
</evidence>
<evidence type="ECO:0000313" key="13">
    <source>
        <dbReference type="Proteomes" id="UP000700732"/>
    </source>
</evidence>
<dbReference type="InterPro" id="IPR002052">
    <property type="entry name" value="DNA_methylase_N6_adenine_CS"/>
</dbReference>
<dbReference type="Pfam" id="PF12950">
    <property type="entry name" value="TaqI_C"/>
    <property type="match status" value="1"/>
</dbReference>
<feature type="domain" description="DUF7814" evidence="11">
    <location>
        <begin position="244"/>
        <end position="471"/>
    </location>
</feature>
<dbReference type="PANTHER" id="PTHR33841:SF1">
    <property type="entry name" value="DNA METHYLTRANSFERASE A"/>
    <property type="match status" value="1"/>
</dbReference>
<evidence type="ECO:0000256" key="4">
    <source>
        <dbReference type="ARBA" id="ARBA00022691"/>
    </source>
</evidence>
<organism evidence="12 13">
    <name type="scientific">Spirosoma utsteinense</name>
    <dbReference type="NCBI Taxonomy" id="2585773"/>
    <lineage>
        <taxon>Bacteria</taxon>
        <taxon>Pseudomonadati</taxon>
        <taxon>Bacteroidota</taxon>
        <taxon>Cytophagia</taxon>
        <taxon>Cytophagales</taxon>
        <taxon>Cytophagaceae</taxon>
        <taxon>Spirosoma</taxon>
    </lineage>
</organism>
<dbReference type="PROSITE" id="PS00092">
    <property type="entry name" value="N6_MTASE"/>
    <property type="match status" value="1"/>
</dbReference>
<protein>
    <recommendedName>
        <fullName evidence="1">site-specific DNA-methyltransferase (adenine-specific)</fullName>
        <ecNumber evidence="1">2.1.1.72</ecNumber>
    </recommendedName>
</protein>
<dbReference type="Pfam" id="PF07669">
    <property type="entry name" value="Eco57I"/>
    <property type="match status" value="1"/>
</dbReference>
<dbReference type="InterPro" id="IPR050953">
    <property type="entry name" value="N4_N6_ade-DNA_methylase"/>
</dbReference>
<keyword evidence="6" id="KW-0238">DNA-binding</keyword>
<accession>A0ABR6WGD1</accession>
<sequence length="1262" mass="146486">MFLTARTPTESLDKAYRLQPATREQIERFKTSYLKLLPLINEKESEENVKDHLMDFLKEVYYRDAHVVAPKGKTDFVIHLGKDATTQAGVLFEVKRPANKGEMITRQNLNVKAFHELLLYYFQERQRSQNSDIRHCVITNVFEWFIFDAALIDRLFYRNAHLFKEYKAWASGQKVSRNNDLFYNEIVKPFLTELTDEIPFTYFDIRDYQKIVADEDKLNDKALLSLYKILSPTHLLKLPPATDSNRLNPKFYSELLHLIGLEEVKEGGKKVIRRKEASKRDEGSLLEMAIIELDSSGKLYQLHDRSQYGATTEDQLFSVGLELCITWVNRILFLKLLESQLVNYHGGNKDYTFLNRDKIPDFDELNKLFFRVLARKPSERQASIQAKFGRVPYLNSSLFETTELENDSIGVNQLDNGLKLPILRNSVLSDNSIYKNTKEVSTLAYLFAFLDAYDFASESREVIQEKNRTLINASVLGLIFEKINGYKDGSFYTPGFITEYMCRETIRKAVVQKFNDVKRWDCKDFADLENKDLDRAEANTLINEIRICDPAVGSGHFLVSALNELIAVKSDLGIFQDANGKRIKDYTISILNDELIVQDEDETPFQYVLQATGKPTAERQRVQKTLFHEKQTIIENCLFGVDINPNSVKICRLRLWIELLKNAYYTDESVFTELETLPNIDINIKQGNSLLSKFNLTEDLSDVFKKQRFSLRTYKDAVTAYKEAKTKDAKAELQRFINEIKSQFRETVYNRDPRRKKLAKLRGERILLDSELSIFDSIKDPKVIESEKKRYEKLIEQAGNEIADIENNALYRNSFEWRFEFPEVLNEKGDFVGFDAIIGNPPYIRQEELGESKTLLKKDFPKTYAGTADLYVMFVEHGLRILRPDGQFTFIIPNKWMRAGYGINLRKWLKTLSIQQIADFGDLPVFEEATTYPSILSIRNSIHPVKFKFIQIQTLKFINGLSDYIESESLDLRNESLQDEGWLLTDFATQQLMAKLRTTGMTLGKYIDGKMYYGIKTGFNEAFIIDIDTKNKLIAEDARNSEIIKPFLGGRDIKRYQMPKTDKYLIFTRRGISINEYPSILKYLEQFKERLIPCPKDWKGEWKGRKKGSYAWYEIQDAVDYYSEFQKPKIFFQEISTYQAFSYDYAGIYPNKTLFVIPDANLFLLGIINAKVVWFFLNQITPKIQGGALTLQGIYMRQVPIPSIIQEEQSLLESVVNQILTLKSTNSTADTSVLEAEIDRMVYRFYRLTEEEIAIVESTTNK</sequence>
<dbReference type="EMBL" id="VFIA01000088">
    <property type="protein sequence ID" value="MBC3795176.1"/>
    <property type="molecule type" value="Genomic_DNA"/>
</dbReference>